<reference evidence="2 3" key="1">
    <citation type="submission" date="2014-04" db="EMBL/GenBank/DDBJ databases">
        <title>Genome assembly of Hyalangium minutum DSM 14724.</title>
        <authorList>
            <person name="Sharma G."/>
            <person name="Subramanian S."/>
        </authorList>
    </citation>
    <scope>NUCLEOTIDE SEQUENCE [LARGE SCALE GENOMIC DNA]</scope>
    <source>
        <strain evidence="2 3">DSM 14724</strain>
    </source>
</reference>
<gene>
    <name evidence="2" type="ORF">DB31_0043</name>
</gene>
<protein>
    <submittedName>
        <fullName evidence="2">Flagellar biosynthesis protein FlhB</fullName>
    </submittedName>
</protein>
<dbReference type="SUPFAM" id="SSF160544">
    <property type="entry name" value="EscU C-terminal domain-like"/>
    <property type="match status" value="1"/>
</dbReference>
<comment type="similarity">
    <text evidence="1">Belongs to the type III secretion exporter family.</text>
</comment>
<dbReference type="PRINTS" id="PR00950">
    <property type="entry name" value="TYPE3IMSPROT"/>
</dbReference>
<evidence type="ECO:0000313" key="3">
    <source>
        <dbReference type="Proteomes" id="UP000028725"/>
    </source>
</evidence>
<name>A0A085WVR9_9BACT</name>
<dbReference type="PANTHER" id="PTHR30531:SF12">
    <property type="entry name" value="FLAGELLAR BIOSYNTHETIC PROTEIN FLHB"/>
    <property type="match status" value="1"/>
</dbReference>
<proteinExistence type="inferred from homology"/>
<organism evidence="2 3">
    <name type="scientific">Hyalangium minutum</name>
    <dbReference type="NCBI Taxonomy" id="394096"/>
    <lineage>
        <taxon>Bacteria</taxon>
        <taxon>Pseudomonadati</taxon>
        <taxon>Myxococcota</taxon>
        <taxon>Myxococcia</taxon>
        <taxon>Myxococcales</taxon>
        <taxon>Cystobacterineae</taxon>
        <taxon>Archangiaceae</taxon>
        <taxon>Hyalangium</taxon>
    </lineage>
</organism>
<sequence>MNDETEIAIALKYDKEKDGAPRVVAKGMRLKAEKIREIAKQYNIPIMKNLPLANALYRVDVGQEVPEELYDAVAEVLNFVYALQQEQQASGAKK</sequence>
<dbReference type="RefSeq" id="WP_044180490.1">
    <property type="nucleotide sequence ID" value="NZ_JMCB01000001.1"/>
</dbReference>
<keyword evidence="2" id="KW-0969">Cilium</keyword>
<keyword evidence="2" id="KW-0966">Cell projection</keyword>
<dbReference type="OrthoDB" id="9807950at2"/>
<dbReference type="EMBL" id="JMCB01000001">
    <property type="protein sequence ID" value="KFE71782.1"/>
    <property type="molecule type" value="Genomic_DNA"/>
</dbReference>
<keyword evidence="3" id="KW-1185">Reference proteome</keyword>
<dbReference type="AlphaFoldDB" id="A0A085WVR9"/>
<dbReference type="InterPro" id="IPR029025">
    <property type="entry name" value="T3SS_substrate_exporter_C"/>
</dbReference>
<dbReference type="GO" id="GO:0005886">
    <property type="term" value="C:plasma membrane"/>
    <property type="evidence" value="ECO:0007669"/>
    <property type="project" value="TreeGrafter"/>
</dbReference>
<dbReference type="PATRIC" id="fig|394096.3.peg.41"/>
<keyword evidence="2" id="KW-0282">Flagellum</keyword>
<evidence type="ECO:0000256" key="1">
    <source>
        <dbReference type="ARBA" id="ARBA00010690"/>
    </source>
</evidence>
<dbReference type="GO" id="GO:0009306">
    <property type="term" value="P:protein secretion"/>
    <property type="evidence" value="ECO:0007669"/>
    <property type="project" value="InterPro"/>
</dbReference>
<dbReference type="Pfam" id="PF01312">
    <property type="entry name" value="Bac_export_2"/>
    <property type="match status" value="1"/>
</dbReference>
<accession>A0A085WVR9</accession>
<evidence type="ECO:0000313" key="2">
    <source>
        <dbReference type="EMBL" id="KFE71782.1"/>
    </source>
</evidence>
<dbReference type="Proteomes" id="UP000028725">
    <property type="component" value="Unassembled WGS sequence"/>
</dbReference>
<comment type="caution">
    <text evidence="2">The sequence shown here is derived from an EMBL/GenBank/DDBJ whole genome shotgun (WGS) entry which is preliminary data.</text>
</comment>
<dbReference type="Gene3D" id="3.40.1690.10">
    <property type="entry name" value="secretion proteins EscU"/>
    <property type="match status" value="1"/>
</dbReference>
<dbReference type="InterPro" id="IPR006135">
    <property type="entry name" value="T3SS_substrate_exporter"/>
</dbReference>
<dbReference type="PANTHER" id="PTHR30531">
    <property type="entry name" value="FLAGELLAR BIOSYNTHETIC PROTEIN FLHB"/>
    <property type="match status" value="1"/>
</dbReference>
<dbReference type="STRING" id="394096.DB31_0043"/>